<evidence type="ECO:0000313" key="11">
    <source>
        <dbReference type="EMBL" id="QCB28709.1"/>
    </source>
</evidence>
<gene>
    <name evidence="11" type="primary">lepB2</name>
    <name evidence="11" type="ORF">CENDO_07175</name>
</gene>
<accession>A0A4P7QGJ9</accession>
<comment type="subcellular location">
    <subcellularLocation>
        <location evidence="2">Cell membrane</location>
        <topology evidence="2">Single-pass type II membrane protein</topology>
    </subcellularLocation>
    <subcellularLocation>
        <location evidence="8">Membrane</location>
        <topology evidence="8">Single-pass type II membrane protein</topology>
    </subcellularLocation>
</comment>
<feature type="active site" evidence="7">
    <location>
        <position position="69"/>
    </location>
</feature>
<evidence type="ECO:0000256" key="2">
    <source>
        <dbReference type="ARBA" id="ARBA00004401"/>
    </source>
</evidence>
<dbReference type="PANTHER" id="PTHR43390">
    <property type="entry name" value="SIGNAL PEPTIDASE I"/>
    <property type="match status" value="1"/>
</dbReference>
<feature type="domain" description="Peptidase S26" evidence="10">
    <location>
        <begin position="40"/>
        <end position="249"/>
    </location>
</feature>
<keyword evidence="5 8" id="KW-0645">Protease</keyword>
<dbReference type="EMBL" id="CP039247">
    <property type="protein sequence ID" value="QCB28709.1"/>
    <property type="molecule type" value="Genomic_DNA"/>
</dbReference>
<comment type="similarity">
    <text evidence="3 8">Belongs to the peptidase S26 family.</text>
</comment>
<keyword evidence="8" id="KW-0472">Membrane</keyword>
<protein>
    <recommendedName>
        <fullName evidence="4 8">Signal peptidase I</fullName>
        <ecNumber evidence="4 8">3.4.21.89</ecNumber>
    </recommendedName>
</protein>
<evidence type="ECO:0000313" key="12">
    <source>
        <dbReference type="Proteomes" id="UP000296352"/>
    </source>
</evidence>
<feature type="compositionally biased region" description="Low complexity" evidence="9">
    <location>
        <begin position="8"/>
        <end position="22"/>
    </location>
</feature>
<name>A0A4P7QGJ9_9CORY</name>
<dbReference type="RefSeq" id="WP_136142198.1">
    <property type="nucleotide sequence ID" value="NZ_CP039247.1"/>
</dbReference>
<dbReference type="PANTHER" id="PTHR43390:SF1">
    <property type="entry name" value="CHLOROPLAST PROCESSING PEPTIDASE"/>
    <property type="match status" value="1"/>
</dbReference>
<proteinExistence type="inferred from homology"/>
<dbReference type="KEGG" id="cee:CENDO_07175"/>
<dbReference type="InterPro" id="IPR019758">
    <property type="entry name" value="Pept_S26A_signal_pept_1_CS"/>
</dbReference>
<dbReference type="GO" id="GO:0004252">
    <property type="term" value="F:serine-type endopeptidase activity"/>
    <property type="evidence" value="ECO:0007669"/>
    <property type="project" value="InterPro"/>
</dbReference>
<evidence type="ECO:0000256" key="8">
    <source>
        <dbReference type="RuleBase" id="RU362042"/>
    </source>
</evidence>
<comment type="catalytic activity">
    <reaction evidence="1 8">
        <text>Cleavage of hydrophobic, N-terminal signal or leader sequences from secreted and periplasmic proteins.</text>
        <dbReference type="EC" id="3.4.21.89"/>
    </reaction>
</comment>
<dbReference type="OrthoDB" id="9815782at2"/>
<dbReference type="PRINTS" id="PR00727">
    <property type="entry name" value="LEADERPTASE"/>
</dbReference>
<dbReference type="InterPro" id="IPR019756">
    <property type="entry name" value="Pept_S26A_signal_pept_1_Ser-AS"/>
</dbReference>
<keyword evidence="6 8" id="KW-0378">Hydrolase</keyword>
<dbReference type="Gene3D" id="2.10.109.10">
    <property type="entry name" value="Umud Fragment, subunit A"/>
    <property type="match status" value="1"/>
</dbReference>
<dbReference type="PROSITE" id="PS00761">
    <property type="entry name" value="SPASE_I_3"/>
    <property type="match status" value="1"/>
</dbReference>
<evidence type="ECO:0000256" key="1">
    <source>
        <dbReference type="ARBA" id="ARBA00000677"/>
    </source>
</evidence>
<reference evidence="11 12" key="1">
    <citation type="submission" date="2019-04" db="EMBL/GenBank/DDBJ databases">
        <title>Corynebacterium endometrii sp. nov., isolated from the uterus of a cow with endometritis.</title>
        <authorList>
            <person name="Ballas P."/>
            <person name="Ruckert C."/>
            <person name="Wagener K."/>
            <person name="Drillich M."/>
            <person name="Kaempfer P."/>
            <person name="Busse H.-J."/>
            <person name="Ehling-Schulz M."/>
        </authorList>
    </citation>
    <scope>NUCLEOTIDE SEQUENCE [LARGE SCALE GENOMIC DNA]</scope>
    <source>
        <strain evidence="11 12">LMM-1653</strain>
    </source>
</reference>
<keyword evidence="8" id="KW-1133">Transmembrane helix</keyword>
<feature type="region of interest" description="Disordered" evidence="9">
    <location>
        <begin position="1"/>
        <end position="28"/>
    </location>
</feature>
<dbReference type="GO" id="GO:0005886">
    <property type="term" value="C:plasma membrane"/>
    <property type="evidence" value="ECO:0007669"/>
    <property type="project" value="UniProtKB-SubCell"/>
</dbReference>
<evidence type="ECO:0000256" key="7">
    <source>
        <dbReference type="PIRSR" id="PIRSR600223-1"/>
    </source>
</evidence>
<organism evidence="11 12">
    <name type="scientific">Corynebacterium endometrii</name>
    <dbReference type="NCBI Taxonomy" id="2488819"/>
    <lineage>
        <taxon>Bacteria</taxon>
        <taxon>Bacillati</taxon>
        <taxon>Actinomycetota</taxon>
        <taxon>Actinomycetes</taxon>
        <taxon>Mycobacteriales</taxon>
        <taxon>Corynebacteriaceae</taxon>
        <taxon>Corynebacterium</taxon>
    </lineage>
</organism>
<dbReference type="Proteomes" id="UP000296352">
    <property type="component" value="Chromosome"/>
</dbReference>
<evidence type="ECO:0000256" key="3">
    <source>
        <dbReference type="ARBA" id="ARBA00009370"/>
    </source>
</evidence>
<dbReference type="NCBIfam" id="TIGR02227">
    <property type="entry name" value="sigpep_I_bact"/>
    <property type="match status" value="1"/>
</dbReference>
<dbReference type="EC" id="3.4.21.89" evidence="4 8"/>
<evidence type="ECO:0000259" key="10">
    <source>
        <dbReference type="Pfam" id="PF10502"/>
    </source>
</evidence>
<evidence type="ECO:0000256" key="4">
    <source>
        <dbReference type="ARBA" id="ARBA00013208"/>
    </source>
</evidence>
<dbReference type="SUPFAM" id="SSF51306">
    <property type="entry name" value="LexA/Signal peptidase"/>
    <property type="match status" value="1"/>
</dbReference>
<dbReference type="InterPro" id="IPR036286">
    <property type="entry name" value="LexA/Signal_pep-like_sf"/>
</dbReference>
<feature type="active site" evidence="7">
    <location>
        <position position="147"/>
    </location>
</feature>
<sequence>MVGEETRGAGSRSAGAPAAQSAEGNSEAREGKKQLPWLVETGLILVAVLLVVGLFQNFVGRQYIIPSGSMEPTLHGCEGCTNDRVFAERVSLYGSDPEPGDVIVFEGTESWNMLYQSPRSENPFIHALQDGLSFLSLAPPDENTLVKRVIATGGQTVSCQAGDPAVMVDGKPIDQSYVQSPPAYPIDPSTGSEACGGNFFGPITVPADHYFMMGDNRTNSADSRYHSQDQYSGTIPRENVRGKVMFVFWPLDRISGVDDPEIQQ</sequence>
<dbReference type="GO" id="GO:0006465">
    <property type="term" value="P:signal peptide processing"/>
    <property type="evidence" value="ECO:0007669"/>
    <property type="project" value="InterPro"/>
</dbReference>
<keyword evidence="12" id="KW-1185">Reference proteome</keyword>
<dbReference type="GO" id="GO:0009003">
    <property type="term" value="F:signal peptidase activity"/>
    <property type="evidence" value="ECO:0007669"/>
    <property type="project" value="UniProtKB-EC"/>
</dbReference>
<dbReference type="PROSITE" id="PS00501">
    <property type="entry name" value="SPASE_I_1"/>
    <property type="match status" value="1"/>
</dbReference>
<keyword evidence="8" id="KW-0812">Transmembrane</keyword>
<dbReference type="Pfam" id="PF10502">
    <property type="entry name" value="Peptidase_S26"/>
    <property type="match status" value="1"/>
</dbReference>
<evidence type="ECO:0000256" key="5">
    <source>
        <dbReference type="ARBA" id="ARBA00022670"/>
    </source>
</evidence>
<dbReference type="AlphaFoldDB" id="A0A4P7QGJ9"/>
<feature type="transmembrane region" description="Helical" evidence="8">
    <location>
        <begin position="35"/>
        <end position="55"/>
    </location>
</feature>
<evidence type="ECO:0000256" key="6">
    <source>
        <dbReference type="ARBA" id="ARBA00022801"/>
    </source>
</evidence>
<dbReference type="CDD" id="cd06530">
    <property type="entry name" value="S26_SPase_I"/>
    <property type="match status" value="1"/>
</dbReference>
<evidence type="ECO:0000256" key="9">
    <source>
        <dbReference type="SAM" id="MobiDB-lite"/>
    </source>
</evidence>
<dbReference type="InterPro" id="IPR000223">
    <property type="entry name" value="Pept_S26A_signal_pept_1"/>
</dbReference>
<dbReference type="InterPro" id="IPR019533">
    <property type="entry name" value="Peptidase_S26"/>
</dbReference>